<sequence length="142" mass="15657">MFRAVTDPISVRLVLFYWIPTEIQINNKENVKKMVKYTIFGIISSVALILDLLSGDTKTIEIVYTCDPITIALIVGGALTAKSQIEQGRAARAQGRTQEAIAQRNALLAERQAEAEQQAAVAEARKQERAGEVLKGRQRAAF</sequence>
<organism evidence="1">
    <name type="scientific">marine sediment metagenome</name>
    <dbReference type="NCBI Taxonomy" id="412755"/>
    <lineage>
        <taxon>unclassified sequences</taxon>
        <taxon>metagenomes</taxon>
        <taxon>ecological metagenomes</taxon>
    </lineage>
</organism>
<evidence type="ECO:0000313" key="1">
    <source>
        <dbReference type="EMBL" id="KKK47070.1"/>
    </source>
</evidence>
<comment type="caution">
    <text evidence="1">The sequence shown here is derived from an EMBL/GenBank/DDBJ whole genome shotgun (WGS) entry which is preliminary data.</text>
</comment>
<gene>
    <name evidence="1" type="ORF">LCGC14_3158910</name>
</gene>
<reference evidence="1" key="1">
    <citation type="journal article" date="2015" name="Nature">
        <title>Complex archaea that bridge the gap between prokaryotes and eukaryotes.</title>
        <authorList>
            <person name="Spang A."/>
            <person name="Saw J.H."/>
            <person name="Jorgensen S.L."/>
            <person name="Zaremba-Niedzwiedzka K."/>
            <person name="Martijn J."/>
            <person name="Lind A.E."/>
            <person name="van Eijk R."/>
            <person name="Schleper C."/>
            <person name="Guy L."/>
            <person name="Ettema T.J."/>
        </authorList>
    </citation>
    <scope>NUCLEOTIDE SEQUENCE</scope>
</reference>
<dbReference type="AlphaFoldDB" id="A0A0F8WFW5"/>
<protein>
    <submittedName>
        <fullName evidence="1">Uncharacterized protein</fullName>
    </submittedName>
</protein>
<feature type="non-terminal residue" evidence="1">
    <location>
        <position position="142"/>
    </location>
</feature>
<name>A0A0F8WFW5_9ZZZZ</name>
<accession>A0A0F8WFW5</accession>
<dbReference type="EMBL" id="LAZR01069764">
    <property type="protein sequence ID" value="KKK47070.1"/>
    <property type="molecule type" value="Genomic_DNA"/>
</dbReference>
<proteinExistence type="predicted"/>